<dbReference type="GO" id="GO:0001851">
    <property type="term" value="F:complement component C3b binding"/>
    <property type="evidence" value="ECO:0007669"/>
    <property type="project" value="TreeGrafter"/>
</dbReference>
<name>G3ULR3_LOXAF</name>
<dbReference type="PROSITE" id="PS50923">
    <property type="entry name" value="SUSHI"/>
    <property type="match status" value="2"/>
</dbReference>
<evidence type="ECO:0000256" key="4">
    <source>
        <dbReference type="PROSITE-ProRule" id="PRU00302"/>
    </source>
</evidence>
<evidence type="ECO:0000256" key="5">
    <source>
        <dbReference type="SAM" id="SignalP"/>
    </source>
</evidence>
<proteinExistence type="predicted"/>
<dbReference type="Proteomes" id="UP000007646">
    <property type="component" value="Unassembled WGS sequence"/>
</dbReference>
<reference evidence="7" key="2">
    <citation type="submission" date="2025-08" db="UniProtKB">
        <authorList>
            <consortium name="Ensembl"/>
        </authorList>
    </citation>
    <scope>IDENTIFICATION</scope>
    <source>
        <strain evidence="7">Isolate ISIS603380</strain>
    </source>
</reference>
<keyword evidence="8" id="KW-1185">Reference proteome</keyword>
<dbReference type="eggNOG" id="ENOG502RTVV">
    <property type="taxonomic scope" value="Eukaryota"/>
</dbReference>
<sequence>MGTPNMLFLINVLLTLWMSCAEGQGKEPCNFPEIKHGKTYGENQPKQTFPVAMGKYLYYTCDHSCVSALQSLWTRITCTEEGWSPIPKCRIIFRVFRTVLFSFGGNGHSSSSGQIDLKILCDTGYKLANDQSSITCTEDDWSSPPKCSSAVHPSGPDCPKLPTFANAILKDPEKQSYRSGEQVEHECEKDFQLDGPHTVKCIKSRWIGSPTCRDSEGKCGFPPPFENGDITSFPLPMYAQGSTVEYQCQASHELQGDKITCRNGQWSEPQKCLDACVISEDMMEKNMQLRWKYDKKNYLKTGDTFEFTCKRGYKEKMPRSIPAVKNHTLVKMCLYNQHTYIS</sequence>
<accession>G3ULR3</accession>
<dbReference type="PANTHER" id="PTHR45785">
    <property type="entry name" value="COMPLEMENT FACTOR H-RELATED"/>
    <property type="match status" value="1"/>
</dbReference>
<dbReference type="Gene3D" id="2.10.70.10">
    <property type="entry name" value="Complement Module, domain 1"/>
    <property type="match status" value="5"/>
</dbReference>
<dbReference type="InterPro" id="IPR051503">
    <property type="entry name" value="ComplSys_Reg/VirEntry_Med"/>
</dbReference>
<feature type="chain" id="PRO_5047353832" description="Sushi domain-containing protein" evidence="5">
    <location>
        <begin position="24"/>
        <end position="342"/>
    </location>
</feature>
<protein>
    <recommendedName>
        <fullName evidence="6">Sushi domain-containing protein</fullName>
    </recommendedName>
</protein>
<dbReference type="GO" id="GO:0006956">
    <property type="term" value="P:complement activation"/>
    <property type="evidence" value="ECO:0007669"/>
    <property type="project" value="TreeGrafter"/>
</dbReference>
<evidence type="ECO:0000313" key="7">
    <source>
        <dbReference type="Ensembl" id="ENSLAFP00000028772.1"/>
    </source>
</evidence>
<comment type="caution">
    <text evidence="4">Lacks conserved residue(s) required for the propagation of feature annotation.</text>
</comment>
<evidence type="ECO:0000313" key="8">
    <source>
        <dbReference type="Proteomes" id="UP000007646"/>
    </source>
</evidence>
<dbReference type="CDD" id="cd00033">
    <property type="entry name" value="CCP"/>
    <property type="match status" value="2"/>
</dbReference>
<reference evidence="7" key="3">
    <citation type="submission" date="2025-09" db="UniProtKB">
        <authorList>
            <consortium name="Ensembl"/>
        </authorList>
    </citation>
    <scope>IDENTIFICATION</scope>
    <source>
        <strain evidence="7">Isolate ISIS603380</strain>
    </source>
</reference>
<dbReference type="InterPro" id="IPR035976">
    <property type="entry name" value="Sushi/SCR/CCP_sf"/>
</dbReference>
<reference evidence="7 8" key="1">
    <citation type="submission" date="2009-06" db="EMBL/GenBank/DDBJ databases">
        <title>The Genome Sequence of Loxodonta africana (African elephant).</title>
        <authorList>
            <person name="Di Palma F."/>
            <person name="Heiman D."/>
            <person name="Young S."/>
            <person name="Johnson J."/>
            <person name="Lander E.S."/>
            <person name="Lindblad-Toh K."/>
        </authorList>
    </citation>
    <scope>NUCLEOTIDE SEQUENCE [LARGE SCALE GENOMIC DNA]</scope>
    <source>
        <strain evidence="7 8">Isolate ISIS603380</strain>
    </source>
</reference>
<dbReference type="SMART" id="SM00032">
    <property type="entry name" value="CCP"/>
    <property type="match status" value="4"/>
</dbReference>
<dbReference type="SUPFAM" id="SSF57535">
    <property type="entry name" value="Complement control module/SCR domain"/>
    <property type="match status" value="5"/>
</dbReference>
<dbReference type="FunCoup" id="G3ULR3">
    <property type="interactions" value="7"/>
</dbReference>
<evidence type="ECO:0000256" key="1">
    <source>
        <dbReference type="ARBA" id="ARBA00022659"/>
    </source>
</evidence>
<dbReference type="InParanoid" id="G3ULR3"/>
<dbReference type="Ensembl" id="ENSLAFT00000032646.1">
    <property type="protein sequence ID" value="ENSLAFP00000028772.1"/>
    <property type="gene ID" value="ENSLAFG00000032333.1"/>
</dbReference>
<dbReference type="OMA" id="QSERIRC"/>
<dbReference type="InterPro" id="IPR000436">
    <property type="entry name" value="Sushi_SCR_CCP_dom"/>
</dbReference>
<evidence type="ECO:0000259" key="6">
    <source>
        <dbReference type="PROSITE" id="PS50923"/>
    </source>
</evidence>
<dbReference type="Pfam" id="PF00084">
    <property type="entry name" value="Sushi"/>
    <property type="match status" value="3"/>
</dbReference>
<feature type="signal peptide" evidence="5">
    <location>
        <begin position="1"/>
        <end position="23"/>
    </location>
</feature>
<feature type="domain" description="Sushi" evidence="6">
    <location>
        <begin position="217"/>
        <end position="274"/>
    </location>
</feature>
<keyword evidence="2 5" id="KW-0732">Signal</keyword>
<evidence type="ECO:0000256" key="3">
    <source>
        <dbReference type="ARBA" id="ARBA00023157"/>
    </source>
</evidence>
<dbReference type="GeneTree" id="ENSGT00940000163634"/>
<keyword evidence="3 4" id="KW-1015">Disulfide bond</keyword>
<dbReference type="STRING" id="9785.ENSLAFP00000028772"/>
<feature type="domain" description="Sushi" evidence="6">
    <location>
        <begin position="156"/>
        <end position="214"/>
    </location>
</feature>
<organism evidence="7 8">
    <name type="scientific">Loxodonta africana</name>
    <name type="common">African elephant</name>
    <dbReference type="NCBI Taxonomy" id="9785"/>
    <lineage>
        <taxon>Eukaryota</taxon>
        <taxon>Metazoa</taxon>
        <taxon>Chordata</taxon>
        <taxon>Craniata</taxon>
        <taxon>Vertebrata</taxon>
        <taxon>Euteleostomi</taxon>
        <taxon>Mammalia</taxon>
        <taxon>Eutheria</taxon>
        <taxon>Afrotheria</taxon>
        <taxon>Proboscidea</taxon>
        <taxon>Elephantidae</taxon>
        <taxon>Loxodonta</taxon>
    </lineage>
</organism>
<dbReference type="AlphaFoldDB" id="G3ULR3"/>
<dbReference type="GO" id="GO:0005615">
    <property type="term" value="C:extracellular space"/>
    <property type="evidence" value="ECO:0007669"/>
    <property type="project" value="TreeGrafter"/>
</dbReference>
<dbReference type="PANTHER" id="PTHR45785:SF7">
    <property type="entry name" value="COMPLEMENT FACTOR H"/>
    <property type="match status" value="1"/>
</dbReference>
<feature type="disulfide bond" evidence="4">
    <location>
        <begin position="158"/>
        <end position="201"/>
    </location>
</feature>
<keyword evidence="1 4" id="KW-0768">Sushi</keyword>
<evidence type="ECO:0000256" key="2">
    <source>
        <dbReference type="ARBA" id="ARBA00022729"/>
    </source>
</evidence>